<keyword evidence="4" id="KW-1185">Reference proteome</keyword>
<dbReference type="Gene3D" id="2.40.40.10">
    <property type="entry name" value="RlpA-like domain"/>
    <property type="match status" value="1"/>
</dbReference>
<feature type="domain" description="Expansin-like EG45" evidence="2">
    <location>
        <begin position="38"/>
        <end position="210"/>
    </location>
</feature>
<dbReference type="InterPro" id="IPR007112">
    <property type="entry name" value="Expansin/allergen_DPBB_dom"/>
</dbReference>
<evidence type="ECO:0000259" key="2">
    <source>
        <dbReference type="PROSITE" id="PS50842"/>
    </source>
</evidence>
<proteinExistence type="predicted"/>
<feature type="region of interest" description="Disordered" evidence="1">
    <location>
        <begin position="307"/>
        <end position="333"/>
    </location>
</feature>
<name>A0AAW1QQ24_9CHLO</name>
<organism evidence="3 4">
    <name type="scientific">[Myrmecia] bisecta</name>
    <dbReference type="NCBI Taxonomy" id="41462"/>
    <lineage>
        <taxon>Eukaryota</taxon>
        <taxon>Viridiplantae</taxon>
        <taxon>Chlorophyta</taxon>
        <taxon>core chlorophytes</taxon>
        <taxon>Trebouxiophyceae</taxon>
        <taxon>Trebouxiales</taxon>
        <taxon>Trebouxiaceae</taxon>
        <taxon>Myrmecia</taxon>
    </lineage>
</organism>
<gene>
    <name evidence="3" type="ORF">WJX72_004108</name>
</gene>
<dbReference type="GO" id="GO:0009664">
    <property type="term" value="P:plant-type cell wall organization"/>
    <property type="evidence" value="ECO:0007669"/>
    <property type="project" value="InterPro"/>
</dbReference>
<dbReference type="AlphaFoldDB" id="A0AAW1QQ24"/>
<dbReference type="CDD" id="cd22271">
    <property type="entry name" value="DPBB_EXP_N-like"/>
    <property type="match status" value="1"/>
</dbReference>
<evidence type="ECO:0000313" key="3">
    <source>
        <dbReference type="EMBL" id="KAK9823593.1"/>
    </source>
</evidence>
<dbReference type="InterPro" id="IPR036908">
    <property type="entry name" value="RlpA-like_sf"/>
</dbReference>
<accession>A0AAW1QQ24</accession>
<dbReference type="PANTHER" id="PTHR31867">
    <property type="entry name" value="EXPANSIN-A15"/>
    <property type="match status" value="1"/>
</dbReference>
<dbReference type="InterPro" id="IPR002963">
    <property type="entry name" value="Expansin"/>
</dbReference>
<evidence type="ECO:0000313" key="4">
    <source>
        <dbReference type="Proteomes" id="UP001489004"/>
    </source>
</evidence>
<protein>
    <recommendedName>
        <fullName evidence="2">Expansin-like EG45 domain-containing protein</fullName>
    </recommendedName>
</protein>
<reference evidence="3 4" key="1">
    <citation type="journal article" date="2024" name="Nat. Commun.">
        <title>Phylogenomics reveals the evolutionary origins of lichenization in chlorophyte algae.</title>
        <authorList>
            <person name="Puginier C."/>
            <person name="Libourel C."/>
            <person name="Otte J."/>
            <person name="Skaloud P."/>
            <person name="Haon M."/>
            <person name="Grisel S."/>
            <person name="Petersen M."/>
            <person name="Berrin J.G."/>
            <person name="Delaux P.M."/>
            <person name="Dal Grande F."/>
            <person name="Keller J."/>
        </authorList>
    </citation>
    <scope>NUCLEOTIDE SEQUENCE [LARGE SCALE GENOMIC DNA]</scope>
    <source>
        <strain evidence="3 4">SAG 2043</strain>
    </source>
</reference>
<sequence length="361" mass="39251">MAAIKGWRDGRATFYGAPSYFSHAYISRGAGAFGEIAYGSCGYFETREGVAEPQDQDLPYGTGNVAALANVDPDYPGSCGRCYEVRCKPGLVPGSGGKPLPVDVHSPDYLAGVNPNVKDTVGRTYPGNAAEPQALNDVVCWNSTSPVIVRIVDNCPALQDKNGVLVSQTLCNSDVYHLDLSFFAFEQLAHPVYGTVDLEFRPVDCYTHTPLSFLPGFTNSTIYGDRVETGWSWNPYFLHNSEFWRPGAGINGSNATCVTVATRGQYNQPGSGDGGLSLSCRNCSEPGYQPFAVNNQLDFWVRSNSSGSPDDLRERTYPKGSVPNLSVSLNNPERNQNCNTAVHLTSSQQYQVALRFSSYRV</sequence>
<feature type="compositionally biased region" description="Polar residues" evidence="1">
    <location>
        <begin position="323"/>
        <end position="333"/>
    </location>
</feature>
<dbReference type="Proteomes" id="UP001489004">
    <property type="component" value="Unassembled WGS sequence"/>
</dbReference>
<dbReference type="PROSITE" id="PS50842">
    <property type="entry name" value="EXPANSIN_EG45"/>
    <property type="match status" value="1"/>
</dbReference>
<comment type="caution">
    <text evidence="3">The sequence shown here is derived from an EMBL/GenBank/DDBJ whole genome shotgun (WGS) entry which is preliminary data.</text>
</comment>
<dbReference type="SUPFAM" id="SSF50685">
    <property type="entry name" value="Barwin-like endoglucanases"/>
    <property type="match status" value="1"/>
</dbReference>
<dbReference type="EMBL" id="JALJOR010000002">
    <property type="protein sequence ID" value="KAK9823593.1"/>
    <property type="molecule type" value="Genomic_DNA"/>
</dbReference>
<evidence type="ECO:0000256" key="1">
    <source>
        <dbReference type="SAM" id="MobiDB-lite"/>
    </source>
</evidence>